<evidence type="ECO:0000313" key="2">
    <source>
        <dbReference type="EMBL" id="VDD50205.1"/>
    </source>
</evidence>
<gene>
    <name evidence="2" type="ORF">BOLC1T02594H</name>
</gene>
<feature type="transmembrane region" description="Helical" evidence="1">
    <location>
        <begin position="151"/>
        <end position="170"/>
    </location>
</feature>
<dbReference type="EMBL" id="LR031878">
    <property type="protein sequence ID" value="VDD50205.1"/>
    <property type="molecule type" value="Genomic_DNA"/>
</dbReference>
<keyword evidence="1" id="KW-1133">Transmembrane helix</keyword>
<keyword evidence="1" id="KW-0812">Transmembrane</keyword>
<evidence type="ECO:0000256" key="1">
    <source>
        <dbReference type="SAM" id="Phobius"/>
    </source>
</evidence>
<name>A0A3P6FXN3_BRAOL</name>
<proteinExistence type="predicted"/>
<keyword evidence="1" id="KW-0472">Membrane</keyword>
<feature type="transmembrane region" description="Helical" evidence="1">
    <location>
        <begin position="176"/>
        <end position="197"/>
    </location>
</feature>
<dbReference type="AlphaFoldDB" id="A0A3P6FXN3"/>
<dbReference type="PANTHER" id="PTHR34125">
    <property type="entry name" value="OS01G0762900 PROTEIN"/>
    <property type="match status" value="1"/>
</dbReference>
<organism evidence="2">
    <name type="scientific">Brassica oleracea</name>
    <name type="common">Wild cabbage</name>
    <dbReference type="NCBI Taxonomy" id="3712"/>
    <lineage>
        <taxon>Eukaryota</taxon>
        <taxon>Viridiplantae</taxon>
        <taxon>Streptophyta</taxon>
        <taxon>Embryophyta</taxon>
        <taxon>Tracheophyta</taxon>
        <taxon>Spermatophyta</taxon>
        <taxon>Magnoliopsida</taxon>
        <taxon>eudicotyledons</taxon>
        <taxon>Gunneridae</taxon>
        <taxon>Pentapetalae</taxon>
        <taxon>rosids</taxon>
        <taxon>malvids</taxon>
        <taxon>Brassicales</taxon>
        <taxon>Brassicaceae</taxon>
        <taxon>Brassiceae</taxon>
        <taxon>Brassica</taxon>
    </lineage>
</organism>
<reference evidence="2" key="1">
    <citation type="submission" date="2018-11" db="EMBL/GenBank/DDBJ databases">
        <authorList>
            <consortium name="Genoscope - CEA"/>
            <person name="William W."/>
        </authorList>
    </citation>
    <scope>NUCLEOTIDE SEQUENCE</scope>
</reference>
<sequence length="227" mass="25799">MGNCIHTMRSKHGNIVRDLDDASTKKIKESPQLEVAEQKTGKRRCVKIILTRKQLEQLLLKCPEGVSFKLPETYGSCNRKWKPSLQPILSSRRVRTLKTTRSSSWILLCKSCIQKKNLVICKVFGYILPRSFSLPYQQEMEIQTRLMEYKLHFMVAIIVSLLVLSLVYAAPRILDIVAYFWPLFASTSAFLAIAITLGGVQQLSDEATGEGIMDYVAGRPDDSHKYN</sequence>
<dbReference type="PANTHER" id="PTHR34125:SF7">
    <property type="entry name" value="TRANSMEMBRANE PROTEIN"/>
    <property type="match status" value="1"/>
</dbReference>
<accession>A0A3P6FXN3</accession>
<protein>
    <submittedName>
        <fullName evidence="2">Uncharacterized protein</fullName>
    </submittedName>
</protein>